<keyword evidence="1" id="KW-0812">Transmembrane</keyword>
<feature type="signal peptide" evidence="2">
    <location>
        <begin position="1"/>
        <end position="18"/>
    </location>
</feature>
<evidence type="ECO:0000313" key="3">
    <source>
        <dbReference type="EMBL" id="JAW14904.1"/>
    </source>
</evidence>
<evidence type="ECO:0008006" key="4">
    <source>
        <dbReference type="Google" id="ProtNLM"/>
    </source>
</evidence>
<dbReference type="EMBL" id="GFTR01001522">
    <property type="protein sequence ID" value="JAW14904.1"/>
    <property type="molecule type" value="Transcribed_RNA"/>
</dbReference>
<feature type="chain" id="PRO_5012397913" description="Secreted protein" evidence="2">
    <location>
        <begin position="19"/>
        <end position="98"/>
    </location>
</feature>
<dbReference type="AlphaFoldDB" id="A0A224XUR7"/>
<keyword evidence="1" id="KW-0472">Membrane</keyword>
<feature type="transmembrane region" description="Helical" evidence="1">
    <location>
        <begin position="34"/>
        <end position="53"/>
    </location>
</feature>
<evidence type="ECO:0000256" key="2">
    <source>
        <dbReference type="SAM" id="SignalP"/>
    </source>
</evidence>
<protein>
    <recommendedName>
        <fullName evidence="4">Secreted protein</fullName>
    </recommendedName>
</protein>
<reference evidence="3" key="1">
    <citation type="journal article" date="2018" name="PLoS Negl. Trop. Dis.">
        <title>An insight into the salivary gland and fat body transcriptome of Panstrongylus lignarius (Hemiptera: Heteroptera), the main vector of Chagas disease in Peru.</title>
        <authorList>
            <person name="Nevoa J.C."/>
            <person name="Mendes M.T."/>
            <person name="da Silva M.V."/>
            <person name="Soares S.C."/>
            <person name="Oliveira C.J.F."/>
            <person name="Ribeiro J.M.C."/>
        </authorList>
    </citation>
    <scope>NUCLEOTIDE SEQUENCE</scope>
</reference>
<keyword evidence="1" id="KW-1133">Transmembrane helix</keyword>
<accession>A0A224XUR7</accession>
<name>A0A224XUR7_9HEMI</name>
<proteinExistence type="predicted"/>
<organism evidence="3">
    <name type="scientific">Panstrongylus lignarius</name>
    <dbReference type="NCBI Taxonomy" id="156445"/>
    <lineage>
        <taxon>Eukaryota</taxon>
        <taxon>Metazoa</taxon>
        <taxon>Ecdysozoa</taxon>
        <taxon>Arthropoda</taxon>
        <taxon>Hexapoda</taxon>
        <taxon>Insecta</taxon>
        <taxon>Pterygota</taxon>
        <taxon>Neoptera</taxon>
        <taxon>Paraneoptera</taxon>
        <taxon>Hemiptera</taxon>
        <taxon>Heteroptera</taxon>
        <taxon>Panheteroptera</taxon>
        <taxon>Cimicomorpha</taxon>
        <taxon>Reduviidae</taxon>
        <taxon>Triatominae</taxon>
        <taxon>Panstrongylus</taxon>
    </lineage>
</organism>
<sequence length="98" mass="10539">MNSSSAALFSFLSTPVLAFSPCAASCLFSSSLLSLFSFFIILLDTFSIFISLLSPFNSLFTTSLSSILSPNRSFADILTGLGFNDCPLVNLSDDLFRS</sequence>
<evidence type="ECO:0000256" key="1">
    <source>
        <dbReference type="SAM" id="Phobius"/>
    </source>
</evidence>
<keyword evidence="2" id="KW-0732">Signal</keyword>